<gene>
    <name evidence="2" type="ORF">UT28_C0001G0535</name>
</gene>
<sequence>MHNVTPIIFYFLYFGTSILFVVLLFCFLVSKKFKQFLKPAVYISIAIFLVSLANQILNLYFAVKGSSFGQYLLEGMNGFFWQKTIGLSKSYFLSFLFAISIFFIAQLVFEKQKRQVLDEYAPTIAFVTALLVGSVQIIPLFVAAFIFAIVYQLIYLVVKKVSDSRVSIVPFLILAALIIQVLQIFPFYDKFLGWLHII</sequence>
<evidence type="ECO:0000256" key="1">
    <source>
        <dbReference type="SAM" id="Phobius"/>
    </source>
</evidence>
<feature type="transmembrane region" description="Helical" evidence="1">
    <location>
        <begin position="41"/>
        <end position="63"/>
    </location>
</feature>
<keyword evidence="1" id="KW-0812">Transmembrane</keyword>
<keyword evidence="1" id="KW-0472">Membrane</keyword>
<dbReference type="EMBL" id="CP011213">
    <property type="protein sequence ID" value="AKM82340.1"/>
    <property type="molecule type" value="Genomic_DNA"/>
</dbReference>
<protein>
    <submittedName>
        <fullName evidence="2">Uncharacterized protein</fullName>
    </submittedName>
</protein>
<name>A0A0G4B439_9BACT</name>
<accession>A0A0G4B439</accession>
<proteinExistence type="predicted"/>
<reference evidence="2 3" key="1">
    <citation type="journal article" date="2015" name="Nature">
        <title>rRNA introns, odd ribosomes, and small enigmatic genomes across a large radiation of phyla.</title>
        <authorList>
            <person name="Brown C.T."/>
            <person name="Hug L.A."/>
            <person name="Thomas B.C."/>
            <person name="Sharon I."/>
            <person name="Castelle C.J."/>
            <person name="Singh A."/>
            <person name="Wilkins M.J."/>
            <person name="Williams K.H."/>
            <person name="Banfield J.F."/>
        </authorList>
    </citation>
    <scope>NUCLEOTIDE SEQUENCE [LARGE SCALE GENOMIC DNA]</scope>
</reference>
<organism evidence="2 3">
    <name type="scientific">Berkelbacteria bacterium GW2011_GWE1_39_12</name>
    <dbReference type="NCBI Taxonomy" id="1618337"/>
    <lineage>
        <taxon>Bacteria</taxon>
        <taxon>Candidatus Berkelbacteria</taxon>
    </lineage>
</organism>
<feature type="transmembrane region" description="Helical" evidence="1">
    <location>
        <begin position="121"/>
        <end position="154"/>
    </location>
</feature>
<evidence type="ECO:0000313" key="3">
    <source>
        <dbReference type="Proteomes" id="UP000035648"/>
    </source>
</evidence>
<dbReference type="STRING" id="1618337.UT28_C0001G0535"/>
<dbReference type="AlphaFoldDB" id="A0A0G4B439"/>
<dbReference type="Proteomes" id="UP000035648">
    <property type="component" value="Chromosome"/>
</dbReference>
<evidence type="ECO:0000313" key="2">
    <source>
        <dbReference type="EMBL" id="AKM82340.1"/>
    </source>
</evidence>
<feature type="transmembrane region" description="Helical" evidence="1">
    <location>
        <begin position="6"/>
        <end position="29"/>
    </location>
</feature>
<feature type="transmembrane region" description="Helical" evidence="1">
    <location>
        <begin position="91"/>
        <end position="109"/>
    </location>
</feature>
<keyword evidence="1" id="KW-1133">Transmembrane helix</keyword>
<dbReference type="KEGG" id="bbgw:UT28_C0001G0535"/>
<feature type="transmembrane region" description="Helical" evidence="1">
    <location>
        <begin position="166"/>
        <end position="188"/>
    </location>
</feature>